<dbReference type="AlphaFoldDB" id="A0A915DY27"/>
<organism evidence="2 3">
    <name type="scientific">Ditylenchus dipsaci</name>
    <dbReference type="NCBI Taxonomy" id="166011"/>
    <lineage>
        <taxon>Eukaryota</taxon>
        <taxon>Metazoa</taxon>
        <taxon>Ecdysozoa</taxon>
        <taxon>Nematoda</taxon>
        <taxon>Chromadorea</taxon>
        <taxon>Rhabditida</taxon>
        <taxon>Tylenchina</taxon>
        <taxon>Tylenchomorpha</taxon>
        <taxon>Sphaerularioidea</taxon>
        <taxon>Anguinidae</taxon>
        <taxon>Anguininae</taxon>
        <taxon>Ditylenchus</taxon>
    </lineage>
</organism>
<accession>A0A915DY27</accession>
<protein>
    <submittedName>
        <fullName evidence="3">Uncharacterized protein</fullName>
    </submittedName>
</protein>
<dbReference type="WBParaSite" id="jg24390">
    <property type="protein sequence ID" value="jg24390"/>
    <property type="gene ID" value="jg24390"/>
</dbReference>
<evidence type="ECO:0000313" key="3">
    <source>
        <dbReference type="WBParaSite" id="jg24390"/>
    </source>
</evidence>
<feature type="region of interest" description="Disordered" evidence="1">
    <location>
        <begin position="81"/>
        <end position="108"/>
    </location>
</feature>
<evidence type="ECO:0000313" key="2">
    <source>
        <dbReference type="Proteomes" id="UP000887574"/>
    </source>
</evidence>
<keyword evidence="2" id="KW-1185">Reference proteome</keyword>
<sequence>MFMSNGVAKCLESKALVVAIFVLTEEVIERKKKIKATCKFCPASYIGNATEMVFHLINQCKKIGPEARRTIDKLAVIKKNGEEPPSNKVTKRPGSSFSSSPSITNYFG</sequence>
<name>A0A915DY27_9BILA</name>
<proteinExistence type="predicted"/>
<reference evidence="3" key="1">
    <citation type="submission" date="2022-11" db="UniProtKB">
        <authorList>
            <consortium name="WormBaseParasite"/>
        </authorList>
    </citation>
    <scope>IDENTIFICATION</scope>
</reference>
<evidence type="ECO:0000256" key="1">
    <source>
        <dbReference type="SAM" id="MobiDB-lite"/>
    </source>
</evidence>
<dbReference type="Proteomes" id="UP000887574">
    <property type="component" value="Unplaced"/>
</dbReference>